<evidence type="ECO:0000256" key="1">
    <source>
        <dbReference type="SAM" id="Phobius"/>
    </source>
</evidence>
<keyword evidence="1" id="KW-0472">Membrane</keyword>
<dbReference type="AlphaFoldDB" id="A0A7C5QM88"/>
<feature type="transmembrane region" description="Helical" evidence="1">
    <location>
        <begin position="76"/>
        <end position="100"/>
    </location>
</feature>
<dbReference type="GO" id="GO:0006629">
    <property type="term" value="P:lipid metabolic process"/>
    <property type="evidence" value="ECO:0007669"/>
    <property type="project" value="InterPro"/>
</dbReference>
<reference evidence="3" key="1">
    <citation type="journal article" date="2020" name="mSystems">
        <title>Genome- and Community-Level Interaction Insights into Carbon Utilization and Element Cycling Functions of Hydrothermarchaeota in Hydrothermal Sediment.</title>
        <authorList>
            <person name="Zhou Z."/>
            <person name="Liu Y."/>
            <person name="Xu W."/>
            <person name="Pan J."/>
            <person name="Luo Z.H."/>
            <person name="Li M."/>
        </authorList>
    </citation>
    <scope>NUCLEOTIDE SEQUENCE [LARGE SCALE GENOMIC DNA]</scope>
    <source>
        <strain evidence="3">HyVt-501</strain>
    </source>
</reference>
<feature type="transmembrane region" description="Helical" evidence="1">
    <location>
        <begin position="41"/>
        <end position="64"/>
    </location>
</feature>
<sequence>MIHEFIATGFYIGKLRLAPGTLGTLLGIPIVYLASFNRWTILLALGVVFLIGLITSQEVIAASGEEDPEEVVIDEVAGYIACFLFIEPTLKSYLLALGLFRVIDIFKPFPVNLLERLPGAYGVMLDDVAAGVMTSLLLFLLLK</sequence>
<organism evidence="3">
    <name type="scientific">Aquifex aeolicus</name>
    <dbReference type="NCBI Taxonomy" id="63363"/>
    <lineage>
        <taxon>Bacteria</taxon>
        <taxon>Pseudomonadati</taxon>
        <taxon>Aquificota</taxon>
        <taxon>Aquificia</taxon>
        <taxon>Aquificales</taxon>
        <taxon>Aquificaceae</taxon>
        <taxon>Aquifex</taxon>
    </lineage>
</organism>
<dbReference type="InterPro" id="IPR007686">
    <property type="entry name" value="YutG/PgpA"/>
</dbReference>
<accession>A0A7C5QM88</accession>
<gene>
    <name evidence="3" type="ORF">ENJ61_07935</name>
</gene>
<evidence type="ECO:0000313" key="3">
    <source>
        <dbReference type="EMBL" id="HHJ64820.1"/>
    </source>
</evidence>
<dbReference type="EMBL" id="DRNB01000292">
    <property type="protein sequence ID" value="HHJ64820.1"/>
    <property type="molecule type" value="Genomic_DNA"/>
</dbReference>
<dbReference type="PANTHER" id="PTHR36305">
    <property type="entry name" value="PHOSPHATIDYLGLYCEROPHOSPHATASE A"/>
    <property type="match status" value="1"/>
</dbReference>
<dbReference type="InterPro" id="IPR026037">
    <property type="entry name" value="PgpA"/>
</dbReference>
<dbReference type="GO" id="GO:0008962">
    <property type="term" value="F:phosphatidylglycerophosphatase activity"/>
    <property type="evidence" value="ECO:0007669"/>
    <property type="project" value="InterPro"/>
</dbReference>
<dbReference type="PANTHER" id="PTHR36305:SF1">
    <property type="entry name" value="PHOSPHATIDYLGLYCEROPHOSPHATASE A"/>
    <property type="match status" value="1"/>
</dbReference>
<dbReference type="SUPFAM" id="SSF101307">
    <property type="entry name" value="YutG-like"/>
    <property type="match status" value="1"/>
</dbReference>
<dbReference type="Proteomes" id="UP000885792">
    <property type="component" value="Unassembled WGS sequence"/>
</dbReference>
<keyword evidence="1" id="KW-0812">Transmembrane</keyword>
<feature type="transmembrane region" description="Helical" evidence="1">
    <location>
        <begin position="17"/>
        <end position="34"/>
    </location>
</feature>
<protein>
    <submittedName>
        <fullName evidence="3">Phosphatidylglycerophosphatase A</fullName>
    </submittedName>
</protein>
<dbReference type="PIRSF" id="PIRSF006162">
    <property type="entry name" value="PgpA"/>
    <property type="match status" value="1"/>
</dbReference>
<feature type="domain" description="YutG/PgpA" evidence="2">
    <location>
        <begin position="5"/>
        <end position="141"/>
    </location>
</feature>
<proteinExistence type="predicted"/>
<evidence type="ECO:0000259" key="2">
    <source>
        <dbReference type="Pfam" id="PF04608"/>
    </source>
</evidence>
<keyword evidence="1" id="KW-1133">Transmembrane helix</keyword>
<dbReference type="InterPro" id="IPR036681">
    <property type="entry name" value="PgpA-like_sf"/>
</dbReference>
<comment type="caution">
    <text evidence="3">The sequence shown here is derived from an EMBL/GenBank/DDBJ whole genome shotgun (WGS) entry which is preliminary data.</text>
</comment>
<dbReference type="Pfam" id="PF04608">
    <property type="entry name" value="PgpA"/>
    <property type="match status" value="1"/>
</dbReference>
<feature type="transmembrane region" description="Helical" evidence="1">
    <location>
        <begin position="121"/>
        <end position="142"/>
    </location>
</feature>
<dbReference type="CDD" id="cd06971">
    <property type="entry name" value="PgpA"/>
    <property type="match status" value="1"/>
</dbReference>
<name>A0A7C5QM88_AQUAO</name>